<dbReference type="InterPro" id="IPR004412">
    <property type="entry name" value="GatA"/>
</dbReference>
<evidence type="ECO:0000256" key="7">
    <source>
        <dbReference type="HAMAP-Rule" id="MF_00120"/>
    </source>
</evidence>
<evidence type="ECO:0000313" key="11">
    <source>
        <dbReference type="Proteomes" id="UP000229307"/>
    </source>
</evidence>
<organism evidence="10 11">
    <name type="scientific">Candidatus Desantisbacteria bacterium CG_4_10_14_0_8_um_filter_48_22</name>
    <dbReference type="NCBI Taxonomy" id="1974543"/>
    <lineage>
        <taxon>Bacteria</taxon>
        <taxon>Candidatus Desantisiibacteriota</taxon>
    </lineage>
</organism>
<evidence type="ECO:0000256" key="3">
    <source>
        <dbReference type="ARBA" id="ARBA00022741"/>
    </source>
</evidence>
<dbReference type="GO" id="GO:0030956">
    <property type="term" value="C:glutamyl-tRNA(Gln) amidotransferase complex"/>
    <property type="evidence" value="ECO:0007669"/>
    <property type="project" value="InterPro"/>
</dbReference>
<comment type="similarity">
    <text evidence="1 7">Belongs to the amidase family. GatA subfamily.</text>
</comment>
<dbReference type="AlphaFoldDB" id="A0A2M7S857"/>
<evidence type="ECO:0000256" key="6">
    <source>
        <dbReference type="ARBA" id="ARBA00047407"/>
    </source>
</evidence>
<dbReference type="InterPro" id="IPR023631">
    <property type="entry name" value="Amidase_dom"/>
</dbReference>
<proteinExistence type="inferred from homology"/>
<dbReference type="Pfam" id="PF01425">
    <property type="entry name" value="Amidase"/>
    <property type="match status" value="1"/>
</dbReference>
<dbReference type="GO" id="GO:0050567">
    <property type="term" value="F:glutaminyl-tRNA synthase (glutamine-hydrolyzing) activity"/>
    <property type="evidence" value="ECO:0007669"/>
    <property type="project" value="UniProtKB-UniRule"/>
</dbReference>
<comment type="subunit">
    <text evidence="7">Heterotrimer of A, B and C subunits.</text>
</comment>
<dbReference type="PROSITE" id="PS00571">
    <property type="entry name" value="AMIDASES"/>
    <property type="match status" value="1"/>
</dbReference>
<comment type="catalytic activity">
    <reaction evidence="6 7">
        <text>L-glutamyl-tRNA(Gln) + L-glutamine + ATP + H2O = L-glutaminyl-tRNA(Gln) + L-glutamate + ADP + phosphate + H(+)</text>
        <dbReference type="Rhea" id="RHEA:17521"/>
        <dbReference type="Rhea" id="RHEA-COMP:9681"/>
        <dbReference type="Rhea" id="RHEA-COMP:9684"/>
        <dbReference type="ChEBI" id="CHEBI:15377"/>
        <dbReference type="ChEBI" id="CHEBI:15378"/>
        <dbReference type="ChEBI" id="CHEBI:29985"/>
        <dbReference type="ChEBI" id="CHEBI:30616"/>
        <dbReference type="ChEBI" id="CHEBI:43474"/>
        <dbReference type="ChEBI" id="CHEBI:58359"/>
        <dbReference type="ChEBI" id="CHEBI:78520"/>
        <dbReference type="ChEBI" id="CHEBI:78521"/>
        <dbReference type="ChEBI" id="CHEBI:456216"/>
        <dbReference type="EC" id="6.3.5.7"/>
    </reaction>
</comment>
<comment type="caution">
    <text evidence="10">The sequence shown here is derived from an EMBL/GenBank/DDBJ whole genome shotgun (WGS) entry which is preliminary data.</text>
</comment>
<evidence type="ECO:0000313" key="10">
    <source>
        <dbReference type="EMBL" id="PIZ15503.1"/>
    </source>
</evidence>
<feature type="active site" description="Acyl-ester intermediate" evidence="7">
    <location>
        <position position="175"/>
    </location>
</feature>
<dbReference type="Proteomes" id="UP000229307">
    <property type="component" value="Unassembled WGS sequence"/>
</dbReference>
<dbReference type="EMBL" id="PFMR01000260">
    <property type="protein sequence ID" value="PIZ15503.1"/>
    <property type="molecule type" value="Genomic_DNA"/>
</dbReference>
<keyword evidence="10" id="KW-0808">Transferase</keyword>
<keyword evidence="4 7" id="KW-0067">ATP-binding</keyword>
<dbReference type="PANTHER" id="PTHR11895:SF151">
    <property type="entry name" value="GLUTAMYL-TRNA(GLN) AMIDOTRANSFERASE SUBUNIT A"/>
    <property type="match status" value="1"/>
</dbReference>
<evidence type="ECO:0000256" key="4">
    <source>
        <dbReference type="ARBA" id="ARBA00022840"/>
    </source>
</evidence>
<dbReference type="SUPFAM" id="SSF75304">
    <property type="entry name" value="Amidase signature (AS) enzymes"/>
    <property type="match status" value="1"/>
</dbReference>
<comment type="function">
    <text evidence="7">Allows the formation of correctly charged Gln-tRNA(Gln) through the transamidation of misacylated Glu-tRNA(Gln) in organisms which lack glutaminyl-tRNA synthetase. The reaction takes place in the presence of glutamine and ATP through an activated gamma-phospho-Glu-tRNA(Gln).</text>
</comment>
<evidence type="ECO:0000256" key="2">
    <source>
        <dbReference type="ARBA" id="ARBA00022598"/>
    </source>
</evidence>
<dbReference type="PANTHER" id="PTHR11895">
    <property type="entry name" value="TRANSAMIDASE"/>
    <property type="match status" value="1"/>
</dbReference>
<dbReference type="GO" id="GO:0005524">
    <property type="term" value="F:ATP binding"/>
    <property type="evidence" value="ECO:0007669"/>
    <property type="project" value="UniProtKB-KW"/>
</dbReference>
<feature type="active site" description="Charge relay system" evidence="7">
    <location>
        <position position="76"/>
    </location>
</feature>
<evidence type="ECO:0000256" key="5">
    <source>
        <dbReference type="ARBA" id="ARBA00022917"/>
    </source>
</evidence>
<keyword evidence="3 7" id="KW-0547">Nucleotide-binding</keyword>
<dbReference type="EC" id="6.3.5.7" evidence="7"/>
<dbReference type="GO" id="GO:0006412">
    <property type="term" value="P:translation"/>
    <property type="evidence" value="ECO:0007669"/>
    <property type="project" value="UniProtKB-UniRule"/>
</dbReference>
<dbReference type="InterPro" id="IPR000120">
    <property type="entry name" value="Amidase"/>
</dbReference>
<dbReference type="GO" id="GO:0016740">
    <property type="term" value="F:transferase activity"/>
    <property type="evidence" value="ECO:0007669"/>
    <property type="project" value="UniProtKB-KW"/>
</dbReference>
<dbReference type="HAMAP" id="MF_00120">
    <property type="entry name" value="GatA"/>
    <property type="match status" value="1"/>
</dbReference>
<reference evidence="11" key="1">
    <citation type="submission" date="2017-09" db="EMBL/GenBank/DDBJ databases">
        <title>Depth-based differentiation of microbial function through sediment-hosted aquifers and enrichment of novel symbionts in the deep terrestrial subsurface.</title>
        <authorList>
            <person name="Probst A.J."/>
            <person name="Ladd B."/>
            <person name="Jarett J.K."/>
            <person name="Geller-Mcgrath D.E."/>
            <person name="Sieber C.M.K."/>
            <person name="Emerson J.B."/>
            <person name="Anantharaman K."/>
            <person name="Thomas B.C."/>
            <person name="Malmstrom R."/>
            <person name="Stieglmeier M."/>
            <person name="Klingl A."/>
            <person name="Woyke T."/>
            <person name="Ryan C.M."/>
            <person name="Banfield J.F."/>
        </authorList>
    </citation>
    <scope>NUCLEOTIDE SEQUENCE [LARGE SCALE GENOMIC DNA]</scope>
</reference>
<sequence length="473" mass="51422">MELNELTCHELHEKLVKKEISPLDIVKAVEKQISASEKDIHAYITVFDDMEQQAALLDVRRSTSDDPLYGIPIAIKDNMCMKGRKTTAGSKILHNFIPPYNAFVIEKLKNAGAIFTGKANMDEFAFGSSTESSHFGPTKNPRKKGYVPGGSSGGSAAAVASCEAIVSLGSDTGGSIRQPASLCGVVGMKPTYGRVSRYGLIAFGSSLDQIGPFSRDVTDCAILLNAISGYDPKDSTSVDKPVPDHKKALSGSVKGMKLGIPKEYFIEGIDVEVRQAVEKAIKALEKLGARRVDISLPHTEYAVATYYIVATAEASSNLERYDGVKYGHRKEGENLIDMYKKTRADGFGKEAKRRIMLGTYVLSAGYYDAYYLKANKVRTLIRQDFEKAFGKADVILTPTSPTPAFRIGEKTSDPLQMYLSDIFTISANLAGIPGISVPCGTTKDGLPVGLQILGKYFAEEDILRAAFAYEQNK</sequence>
<dbReference type="InterPro" id="IPR020556">
    <property type="entry name" value="Amidase_CS"/>
</dbReference>
<accession>A0A2M7S857</accession>
<feature type="domain" description="Amidase" evidence="9">
    <location>
        <begin position="24"/>
        <end position="463"/>
    </location>
</feature>
<name>A0A2M7S857_9BACT</name>
<protein>
    <recommendedName>
        <fullName evidence="7">Glutamyl-tRNA(Gln) amidotransferase subunit A</fullName>
        <shortName evidence="7">Glu-ADT subunit A</shortName>
        <ecNumber evidence="7">6.3.5.7</ecNumber>
    </recommendedName>
</protein>
<keyword evidence="5 7" id="KW-0648">Protein biosynthesis</keyword>
<dbReference type="InterPro" id="IPR036928">
    <property type="entry name" value="AS_sf"/>
</dbReference>
<gene>
    <name evidence="7 10" type="primary">gatA</name>
    <name evidence="10" type="ORF">COY52_09655</name>
</gene>
<evidence type="ECO:0000259" key="9">
    <source>
        <dbReference type="Pfam" id="PF01425"/>
    </source>
</evidence>
<dbReference type="NCBIfam" id="TIGR00132">
    <property type="entry name" value="gatA"/>
    <property type="match status" value="1"/>
</dbReference>
<feature type="active site" description="Charge relay system" evidence="7">
    <location>
        <position position="151"/>
    </location>
</feature>
<keyword evidence="2 7" id="KW-0436">Ligase</keyword>
<evidence type="ECO:0000256" key="8">
    <source>
        <dbReference type="SAM" id="MobiDB-lite"/>
    </source>
</evidence>
<evidence type="ECO:0000256" key="1">
    <source>
        <dbReference type="ARBA" id="ARBA00008069"/>
    </source>
</evidence>
<dbReference type="Gene3D" id="3.90.1300.10">
    <property type="entry name" value="Amidase signature (AS) domain"/>
    <property type="match status" value="1"/>
</dbReference>
<feature type="region of interest" description="Disordered" evidence="8">
    <location>
        <begin position="130"/>
        <end position="150"/>
    </location>
</feature>